<gene>
    <name evidence="1" type="ORF">UFOVP136_63</name>
</gene>
<reference evidence="1" key="1">
    <citation type="submission" date="2020-04" db="EMBL/GenBank/DDBJ databases">
        <authorList>
            <person name="Chiriac C."/>
            <person name="Salcher M."/>
            <person name="Ghai R."/>
            <person name="Kavagutti S V."/>
        </authorList>
    </citation>
    <scope>NUCLEOTIDE SEQUENCE</scope>
</reference>
<protein>
    <submittedName>
        <fullName evidence="1">Pentapeptide repeat</fullName>
    </submittedName>
</protein>
<proteinExistence type="predicted"/>
<dbReference type="InterPro" id="IPR051082">
    <property type="entry name" value="Pentapeptide-BTB/POZ_domain"/>
</dbReference>
<dbReference type="InterPro" id="IPR001646">
    <property type="entry name" value="5peptide_repeat"/>
</dbReference>
<dbReference type="EMBL" id="LR796257">
    <property type="protein sequence ID" value="CAB4132172.1"/>
    <property type="molecule type" value="Genomic_DNA"/>
</dbReference>
<dbReference type="PANTHER" id="PTHR14136:SF17">
    <property type="entry name" value="BTB_POZ DOMAIN-CONTAINING PROTEIN KCTD9"/>
    <property type="match status" value="1"/>
</dbReference>
<name>A0A6J5LEY4_9CAUD</name>
<accession>A0A6J5LEY4</accession>
<dbReference type="SUPFAM" id="SSF141571">
    <property type="entry name" value="Pentapeptide repeat-like"/>
    <property type="match status" value="1"/>
</dbReference>
<organism evidence="1">
    <name type="scientific">uncultured Caudovirales phage</name>
    <dbReference type="NCBI Taxonomy" id="2100421"/>
    <lineage>
        <taxon>Viruses</taxon>
        <taxon>Duplodnaviria</taxon>
        <taxon>Heunggongvirae</taxon>
        <taxon>Uroviricota</taxon>
        <taxon>Caudoviricetes</taxon>
        <taxon>Peduoviridae</taxon>
        <taxon>Maltschvirus</taxon>
        <taxon>Maltschvirus maltsch</taxon>
    </lineage>
</organism>
<dbReference type="PANTHER" id="PTHR14136">
    <property type="entry name" value="BTB_POZ DOMAIN-CONTAINING PROTEIN KCTD9"/>
    <property type="match status" value="1"/>
</dbReference>
<dbReference type="Pfam" id="PF00805">
    <property type="entry name" value="Pentapeptide"/>
    <property type="match status" value="1"/>
</dbReference>
<evidence type="ECO:0000313" key="1">
    <source>
        <dbReference type="EMBL" id="CAB4132172.1"/>
    </source>
</evidence>
<sequence length="173" mass="20004">MIVKNKLTNETILEIESLRRADLRNANLYNAYLSNTYLKNADLRNADLRNADLRNADLYNADLSGADLSNADLSGADLSNADLRNADLRYANLTLADFRRAIGNMKEIKTILIEKWIITFTHDEMAIGCQQHTIEEWENFNDDDIEKMHSDALKFWKKWKDFIFLAIEKSTKN</sequence>
<dbReference type="Gene3D" id="2.160.20.80">
    <property type="entry name" value="E3 ubiquitin-protein ligase SopA"/>
    <property type="match status" value="1"/>
</dbReference>